<gene>
    <name evidence="2" type="ORF">CPQG_00139</name>
</gene>
<dbReference type="EMBL" id="HQ634176">
    <property type="protein sequence ID" value="AGH26667.1"/>
    <property type="molecule type" value="Genomic_DNA"/>
</dbReference>
<organism evidence="2 3">
    <name type="scientific">Cyanophage P-RSM3</name>
    <dbReference type="NCBI Taxonomy" id="536446"/>
    <lineage>
        <taxon>Viruses</taxon>
        <taxon>Duplodnaviria</taxon>
        <taxon>Heunggongvirae</taxon>
        <taxon>Uroviricota</taxon>
        <taxon>Caudoviricetes</taxon>
        <taxon>Pantevenvirales</taxon>
        <taxon>Kyanoviridae</taxon>
        <taxon>Ronodorvirus</taxon>
        <taxon>Ronodorvirus ssm4</taxon>
    </lineage>
</organism>
<reference evidence="2 3" key="1">
    <citation type="submission" date="2010-11" db="EMBL/GenBank/DDBJ databases">
        <title>The Genome Sequence of Cyanophage P-RSM3.</title>
        <authorList>
            <consortium name="The Broad Institute Genome Sequencing Platform"/>
            <person name="Henn M.R."/>
            <person name="Sullivan M.S."/>
            <person name="Osburne M.S."/>
            <person name="Levin J."/>
            <person name="Malboeuf C."/>
            <person name="Casali M."/>
            <person name="Russ C."/>
            <person name="Lennon N."/>
            <person name="Chapman S.B."/>
            <person name="Erlich R."/>
            <person name="Young S.K."/>
            <person name="Yandava C."/>
            <person name="Zeng Q."/>
            <person name="Alvarado L."/>
            <person name="Anderson S."/>
            <person name="Berlin A."/>
            <person name="Chen Z."/>
            <person name="Freedman E."/>
            <person name="Gellesch M."/>
            <person name="Goldberg J."/>
            <person name="Green L."/>
            <person name="Griggs A."/>
            <person name="Gujja S."/>
            <person name="Heilman E.R."/>
            <person name="Heiman D."/>
            <person name="Hollinger A."/>
            <person name="Howarth C."/>
            <person name="Larson L."/>
            <person name="Mehta T."/>
            <person name="Pearson M."/>
            <person name="Roberts A."/>
            <person name="Ryan E."/>
            <person name="Saif S."/>
            <person name="Shea T."/>
            <person name="Shenoy N."/>
            <person name="Sisk P."/>
            <person name="Stolte C."/>
            <person name="Sykes S."/>
            <person name="White J."/>
            <person name="Yu Q."/>
            <person name="Coleman M.L."/>
            <person name="Huang K.H."/>
            <person name="Weigele P.R."/>
            <person name="DeFrancesco A.S."/>
            <person name="Kern S.E."/>
            <person name="Thompson L.R."/>
            <person name="Fu R."/>
            <person name="Hombeck B."/>
            <person name="Chisholm S.W."/>
            <person name="Haas B."/>
            <person name="Nusbaum C."/>
            <person name="Birren B."/>
        </authorList>
    </citation>
    <scope>NUCLEOTIDE SEQUENCE [LARGE SCALE GENOMIC DNA]</scope>
    <source>
        <strain evidence="2 3">P-RSM3</strain>
    </source>
</reference>
<accession>M4QID1</accession>
<feature type="compositionally biased region" description="Basic and acidic residues" evidence="1">
    <location>
        <begin position="142"/>
        <end position="160"/>
    </location>
</feature>
<evidence type="ECO:0000313" key="2">
    <source>
        <dbReference type="EMBL" id="AGH26667.1"/>
    </source>
</evidence>
<proteinExistence type="predicted"/>
<protein>
    <submittedName>
        <fullName evidence="2">Uncharacterized protein</fullName>
    </submittedName>
</protein>
<sequence length="324" mass="35999">MTMNFRDLPDMSDAYAEIQEKAKKKLDAVGKEDGDVDNDGDKDKSDSYLLNRRKVISKAIKKESVEVEEGSSYGITKGSGTPSGPMAGFAKAPRKQKGAMAYDGPNKAASEAKDRILAKTKAKREKMKMEHHQKDANGNTIPHEDELNEADKKGKGSGEKDACYKKVKASAKVWPSAYASGRLVQCRKKGAANYGNKSEEVIWDEIFGLLEQLGYEGEIDMILSEQDEDLETMEFQEVSCWKTHKKVGMKMKGGKMVNDCRPKNEEVEQIDEISADLALKASKKAEVERGKAAVAGNKERAIEKMKQSSRLYAKQAAKRRMETK</sequence>
<evidence type="ECO:0000313" key="3">
    <source>
        <dbReference type="Proteomes" id="UP000221149"/>
    </source>
</evidence>
<feature type="region of interest" description="Disordered" evidence="1">
    <location>
        <begin position="26"/>
        <end position="46"/>
    </location>
</feature>
<name>M4QID1_9CAUD</name>
<evidence type="ECO:0000256" key="1">
    <source>
        <dbReference type="SAM" id="MobiDB-lite"/>
    </source>
</evidence>
<dbReference type="Proteomes" id="UP000221149">
    <property type="component" value="Segment"/>
</dbReference>
<feature type="region of interest" description="Disordered" evidence="1">
    <location>
        <begin position="128"/>
        <end position="160"/>
    </location>
</feature>
<feature type="region of interest" description="Disordered" evidence="1">
    <location>
        <begin position="66"/>
        <end position="111"/>
    </location>
</feature>